<reference evidence="7 8" key="1">
    <citation type="journal article" date="2019" name="Syst. Appl. Microbiol.">
        <title>Microvirga tunisiensis sp. nov., a root nodule symbiotic bacterium isolated from Lupinus micranthus and L. luteus grown in Northern Tunisia.</title>
        <authorList>
            <person name="Msaddak A."/>
            <person name="Rejili M."/>
            <person name="Duran D."/>
            <person name="Mars M."/>
            <person name="Palacios J.M."/>
            <person name="Ruiz-Argueso T."/>
            <person name="Rey L."/>
            <person name="Imperial J."/>
        </authorList>
    </citation>
    <scope>NUCLEOTIDE SEQUENCE [LARGE SCALE GENOMIC DNA]</scope>
    <source>
        <strain evidence="7 8">Lmie10</strain>
    </source>
</reference>
<evidence type="ECO:0000256" key="3">
    <source>
        <dbReference type="ARBA" id="ARBA00023097"/>
    </source>
</evidence>
<dbReference type="PROSITE" id="PS00687">
    <property type="entry name" value="ALDEHYDE_DEHYDR_GLU"/>
    <property type="match status" value="1"/>
</dbReference>
<sequence length="494" mass="53014">MNQVSITSGSNEAREWLKDGPKMLFLEGSWRPASDGGLFASTNPTTDGKLVEVSCATPDDVNSAAAAAEAAMDNPAWSELSPHRRADYLFELARLVGENVDQLAVLETLDMGAPLTLSRKWVENGAQTLKYYAGWASKVFGVTLPSDGERFIYTLREPVGVCGLITPWNTPFTQAVNKIAAALAFGNTCIVKPSEVASLTTIRLFELIATLGLPHGVVALLTGRGGIVGNAMVQNPRIAKIVFTGSSEVGRRIYRDSGDSVRKITLELGGKSPNLIFPDADLDKAAVGAVAGFCRNSGQVCSAGSRILVHHTIIDCFAERLHAVVQDQVVGDPLDPRTQIGPLASRRHLETVEAHLAAAESSNGSQVLRGRSGPAQGSFMAPAIICGLSNEAPIARQEIFGPVTMLIPFRDEAEALAIANDTDYGLASAIWTRDISRAHRMSRKLKSGRVWINTYAEVDQVMPLGGYKSSGIGRELGHESLETYTQTKSVLMRI</sequence>
<dbReference type="InterPro" id="IPR016161">
    <property type="entry name" value="Ald_DH/histidinol_DH"/>
</dbReference>
<organism evidence="7 8">
    <name type="scientific">Microvirga tunisiensis</name>
    <dbReference type="NCBI Taxonomy" id="2108360"/>
    <lineage>
        <taxon>Bacteria</taxon>
        <taxon>Pseudomonadati</taxon>
        <taxon>Pseudomonadota</taxon>
        <taxon>Alphaproteobacteria</taxon>
        <taxon>Hyphomicrobiales</taxon>
        <taxon>Methylobacteriaceae</taxon>
        <taxon>Microvirga</taxon>
    </lineage>
</organism>
<dbReference type="InterPro" id="IPR015590">
    <property type="entry name" value="Aldehyde_DH_dom"/>
</dbReference>
<evidence type="ECO:0000259" key="6">
    <source>
        <dbReference type="Pfam" id="PF00171"/>
    </source>
</evidence>
<feature type="domain" description="Aldehyde dehydrogenase" evidence="6">
    <location>
        <begin position="30"/>
        <end position="490"/>
    </location>
</feature>
<keyword evidence="8" id="KW-1185">Reference proteome</keyword>
<dbReference type="RefSeq" id="WP_152711878.1">
    <property type="nucleotide sequence ID" value="NZ_VOSJ01000153.1"/>
</dbReference>
<name>A0A5N7MG18_9HYPH</name>
<comment type="similarity">
    <text evidence="1 5">Belongs to the aldehyde dehydrogenase family.</text>
</comment>
<dbReference type="AlphaFoldDB" id="A0A5N7MG18"/>
<evidence type="ECO:0000256" key="4">
    <source>
        <dbReference type="PROSITE-ProRule" id="PRU10007"/>
    </source>
</evidence>
<evidence type="ECO:0000313" key="8">
    <source>
        <dbReference type="Proteomes" id="UP000403266"/>
    </source>
</evidence>
<dbReference type="InterPro" id="IPR029510">
    <property type="entry name" value="Ald_DH_CS_GLU"/>
</dbReference>
<evidence type="ECO:0000256" key="1">
    <source>
        <dbReference type="ARBA" id="ARBA00009986"/>
    </source>
</evidence>
<dbReference type="InterPro" id="IPR016163">
    <property type="entry name" value="Ald_DH_C"/>
</dbReference>
<dbReference type="Pfam" id="PF00171">
    <property type="entry name" value="Aldedh"/>
    <property type="match status" value="1"/>
</dbReference>
<dbReference type="FunFam" id="3.40.309.10:FF:000012">
    <property type="entry name" value="Betaine aldehyde dehydrogenase"/>
    <property type="match status" value="1"/>
</dbReference>
<dbReference type="Gene3D" id="3.40.605.10">
    <property type="entry name" value="Aldehyde Dehydrogenase, Chain A, domain 1"/>
    <property type="match status" value="1"/>
</dbReference>
<evidence type="ECO:0000256" key="5">
    <source>
        <dbReference type="RuleBase" id="RU003345"/>
    </source>
</evidence>
<feature type="active site" evidence="4">
    <location>
        <position position="267"/>
    </location>
</feature>
<gene>
    <name evidence="7" type="ORF">FS320_12335</name>
</gene>
<evidence type="ECO:0000256" key="2">
    <source>
        <dbReference type="ARBA" id="ARBA00023002"/>
    </source>
</evidence>
<keyword evidence="2 5" id="KW-0560">Oxidoreductase</keyword>
<dbReference type="SUPFAM" id="SSF53720">
    <property type="entry name" value="ALDH-like"/>
    <property type="match status" value="1"/>
</dbReference>
<dbReference type="FunFam" id="3.40.605.10:FF:000007">
    <property type="entry name" value="NAD/NADP-dependent betaine aldehyde dehydrogenase"/>
    <property type="match status" value="1"/>
</dbReference>
<evidence type="ECO:0000313" key="7">
    <source>
        <dbReference type="EMBL" id="MPR25992.1"/>
    </source>
</evidence>
<comment type="caution">
    <text evidence="7">The sequence shown here is derived from an EMBL/GenBank/DDBJ whole genome shotgun (WGS) entry which is preliminary data.</text>
</comment>
<protein>
    <submittedName>
        <fullName evidence="7">Aldehyde dehydrogenase</fullName>
    </submittedName>
</protein>
<dbReference type="Proteomes" id="UP000403266">
    <property type="component" value="Unassembled WGS sequence"/>
</dbReference>
<dbReference type="GO" id="GO:0016620">
    <property type="term" value="F:oxidoreductase activity, acting on the aldehyde or oxo group of donors, NAD or NADP as acceptor"/>
    <property type="evidence" value="ECO:0007669"/>
    <property type="project" value="InterPro"/>
</dbReference>
<accession>A0A5N7MG18</accession>
<keyword evidence="3" id="KW-0558">Oxidation</keyword>
<dbReference type="InterPro" id="IPR016162">
    <property type="entry name" value="Ald_DH_N"/>
</dbReference>
<dbReference type="Gene3D" id="3.40.309.10">
    <property type="entry name" value="Aldehyde Dehydrogenase, Chain A, domain 2"/>
    <property type="match status" value="1"/>
</dbReference>
<proteinExistence type="inferred from homology"/>
<dbReference type="PANTHER" id="PTHR11699">
    <property type="entry name" value="ALDEHYDE DEHYDROGENASE-RELATED"/>
    <property type="match status" value="1"/>
</dbReference>
<dbReference type="OrthoDB" id="9812625at2"/>
<dbReference type="EMBL" id="VOSK01000036">
    <property type="protein sequence ID" value="MPR25992.1"/>
    <property type="molecule type" value="Genomic_DNA"/>
</dbReference>